<proteinExistence type="predicted"/>
<reference evidence="1 2" key="1">
    <citation type="journal article" date="2016" name="Nat. Commun.">
        <title>Thousands of microbial genomes shed light on interconnected biogeochemical processes in an aquifer system.</title>
        <authorList>
            <person name="Anantharaman K."/>
            <person name="Brown C.T."/>
            <person name="Hug L.A."/>
            <person name="Sharon I."/>
            <person name="Castelle C.J."/>
            <person name="Probst A.J."/>
            <person name="Thomas B.C."/>
            <person name="Singh A."/>
            <person name="Wilkins M.J."/>
            <person name="Karaoz U."/>
            <person name="Brodie E.L."/>
            <person name="Williams K.H."/>
            <person name="Hubbard S.S."/>
            <person name="Banfield J.F."/>
        </authorList>
    </citation>
    <scope>NUCLEOTIDE SEQUENCE [LARGE SCALE GENOMIC DNA]</scope>
</reference>
<dbReference type="Proteomes" id="UP000177588">
    <property type="component" value="Unassembled WGS sequence"/>
</dbReference>
<protein>
    <submittedName>
        <fullName evidence="1">Uncharacterized protein</fullName>
    </submittedName>
</protein>
<evidence type="ECO:0000313" key="1">
    <source>
        <dbReference type="EMBL" id="OGY26627.1"/>
    </source>
</evidence>
<dbReference type="EMBL" id="MHCT01000003">
    <property type="protein sequence ID" value="OGY26627.1"/>
    <property type="molecule type" value="Genomic_DNA"/>
</dbReference>
<name>A0A1G1WH93_9BACT</name>
<organism evidence="1 2">
    <name type="scientific">Candidatus Woykebacteria bacterium RBG_16_44_10</name>
    <dbReference type="NCBI Taxonomy" id="1802597"/>
    <lineage>
        <taxon>Bacteria</taxon>
        <taxon>Candidatus Woykeibacteriota</taxon>
    </lineage>
</organism>
<accession>A0A1G1WH93</accession>
<sequence length="66" mass="7362">MFSFKPAILKKKGGEGVQKMSHKEAAYRRAEAQKALEAERQGVNLPERVYQVSRDGSINVLSQTAQ</sequence>
<dbReference type="AlphaFoldDB" id="A0A1G1WH93"/>
<gene>
    <name evidence="1" type="ORF">A2Z24_02290</name>
</gene>
<evidence type="ECO:0000313" key="2">
    <source>
        <dbReference type="Proteomes" id="UP000177588"/>
    </source>
</evidence>
<comment type="caution">
    <text evidence="1">The sequence shown here is derived from an EMBL/GenBank/DDBJ whole genome shotgun (WGS) entry which is preliminary data.</text>
</comment>